<accession>A0A0C2Z905</accession>
<feature type="non-terminal residue" evidence="1">
    <location>
        <position position="1"/>
    </location>
</feature>
<organism evidence="1 2">
    <name type="scientific">Scleroderma citrinum Foug A</name>
    <dbReference type="NCBI Taxonomy" id="1036808"/>
    <lineage>
        <taxon>Eukaryota</taxon>
        <taxon>Fungi</taxon>
        <taxon>Dikarya</taxon>
        <taxon>Basidiomycota</taxon>
        <taxon>Agaricomycotina</taxon>
        <taxon>Agaricomycetes</taxon>
        <taxon>Agaricomycetidae</taxon>
        <taxon>Boletales</taxon>
        <taxon>Sclerodermatineae</taxon>
        <taxon>Sclerodermataceae</taxon>
        <taxon>Scleroderma</taxon>
    </lineage>
</organism>
<dbReference type="Proteomes" id="UP000053989">
    <property type="component" value="Unassembled WGS sequence"/>
</dbReference>
<dbReference type="AlphaFoldDB" id="A0A0C2Z905"/>
<evidence type="ECO:0000313" key="2">
    <source>
        <dbReference type="Proteomes" id="UP000053989"/>
    </source>
</evidence>
<dbReference type="HOGENOM" id="CLU_192419_1_0_1"/>
<evidence type="ECO:0008006" key="3">
    <source>
        <dbReference type="Google" id="ProtNLM"/>
    </source>
</evidence>
<evidence type="ECO:0000313" key="1">
    <source>
        <dbReference type="EMBL" id="KIM58408.1"/>
    </source>
</evidence>
<dbReference type="InterPro" id="IPR036691">
    <property type="entry name" value="Endo/exonu/phosph_ase_sf"/>
</dbReference>
<feature type="non-terminal residue" evidence="1">
    <location>
        <position position="54"/>
    </location>
</feature>
<protein>
    <recommendedName>
        <fullName evidence="3">Endonuclease/exonuclease/phosphatase domain-containing protein</fullName>
    </recommendedName>
</protein>
<dbReference type="OrthoDB" id="2840473at2759"/>
<dbReference type="SUPFAM" id="SSF56219">
    <property type="entry name" value="DNase I-like"/>
    <property type="match status" value="1"/>
</dbReference>
<gene>
    <name evidence="1" type="ORF">SCLCIDRAFT_83830</name>
</gene>
<dbReference type="EMBL" id="KN822086">
    <property type="protein sequence ID" value="KIM58408.1"/>
    <property type="molecule type" value="Genomic_DNA"/>
</dbReference>
<keyword evidence="2" id="KW-1185">Reference proteome</keyword>
<name>A0A0C2Z905_9AGAM</name>
<reference evidence="1 2" key="1">
    <citation type="submission" date="2014-04" db="EMBL/GenBank/DDBJ databases">
        <authorList>
            <consortium name="DOE Joint Genome Institute"/>
            <person name="Kuo A."/>
            <person name="Kohler A."/>
            <person name="Nagy L.G."/>
            <person name="Floudas D."/>
            <person name="Copeland A."/>
            <person name="Barry K.W."/>
            <person name="Cichocki N."/>
            <person name="Veneault-Fourrey C."/>
            <person name="LaButti K."/>
            <person name="Lindquist E.A."/>
            <person name="Lipzen A."/>
            <person name="Lundell T."/>
            <person name="Morin E."/>
            <person name="Murat C."/>
            <person name="Sun H."/>
            <person name="Tunlid A."/>
            <person name="Henrissat B."/>
            <person name="Grigoriev I.V."/>
            <person name="Hibbett D.S."/>
            <person name="Martin F."/>
            <person name="Nordberg H.P."/>
            <person name="Cantor M.N."/>
            <person name="Hua S.X."/>
        </authorList>
    </citation>
    <scope>NUCLEOTIDE SEQUENCE [LARGE SCALE GENOMIC DNA]</scope>
    <source>
        <strain evidence="1 2">Foug A</strain>
    </source>
</reference>
<reference evidence="2" key="2">
    <citation type="submission" date="2015-01" db="EMBL/GenBank/DDBJ databases">
        <title>Evolutionary Origins and Diversification of the Mycorrhizal Mutualists.</title>
        <authorList>
            <consortium name="DOE Joint Genome Institute"/>
            <consortium name="Mycorrhizal Genomics Consortium"/>
            <person name="Kohler A."/>
            <person name="Kuo A."/>
            <person name="Nagy L.G."/>
            <person name="Floudas D."/>
            <person name="Copeland A."/>
            <person name="Barry K.W."/>
            <person name="Cichocki N."/>
            <person name="Veneault-Fourrey C."/>
            <person name="LaButti K."/>
            <person name="Lindquist E.A."/>
            <person name="Lipzen A."/>
            <person name="Lundell T."/>
            <person name="Morin E."/>
            <person name="Murat C."/>
            <person name="Riley R."/>
            <person name="Ohm R."/>
            <person name="Sun H."/>
            <person name="Tunlid A."/>
            <person name="Henrissat B."/>
            <person name="Grigoriev I.V."/>
            <person name="Hibbett D.S."/>
            <person name="Martin F."/>
        </authorList>
    </citation>
    <scope>NUCLEOTIDE SEQUENCE [LARGE SCALE GENOMIC DNA]</scope>
    <source>
        <strain evidence="2">Foug A</strain>
    </source>
</reference>
<sequence>LCIWQQNLNTTHTAQLTLLNSPTLDEWDVLALQEPALNMIGNTRASTHWRVSLP</sequence>
<dbReference type="InParanoid" id="A0A0C2Z905"/>
<proteinExistence type="predicted"/>